<gene>
    <name evidence="3" type="ordered locus">Rcas_1650</name>
</gene>
<organism evidence="3 4">
    <name type="scientific">Roseiflexus castenholzii (strain DSM 13941 / HLO8)</name>
    <dbReference type="NCBI Taxonomy" id="383372"/>
    <lineage>
        <taxon>Bacteria</taxon>
        <taxon>Bacillati</taxon>
        <taxon>Chloroflexota</taxon>
        <taxon>Chloroflexia</taxon>
        <taxon>Chloroflexales</taxon>
        <taxon>Roseiflexineae</taxon>
        <taxon>Roseiflexaceae</taxon>
        <taxon>Roseiflexus</taxon>
    </lineage>
</organism>
<dbReference type="KEGG" id="rca:Rcas_1650"/>
<dbReference type="EMBL" id="CP000804">
    <property type="protein sequence ID" value="ABU57742.1"/>
    <property type="molecule type" value="Genomic_DNA"/>
</dbReference>
<evidence type="ECO:0000256" key="1">
    <source>
        <dbReference type="SAM" id="MobiDB-lite"/>
    </source>
</evidence>
<keyword evidence="2" id="KW-1133">Transmembrane helix</keyword>
<accession>A7NJS2</accession>
<sequence length="216" mass="21949">MNNHSHQPSAVSFLISAMGIALGAVMALLVLSGAPPHTTAQSGYPAPATTPAYPPPAESTATRPAATATPATPATLTVPVPGTTIPTMPTLSPTIRPTLTVAPSPTRVPPTSAQLAQVAEVTPTPPGILSCAPGQTIMIGGVASPHAPLLLYFGTRIVSGGSARASGDFAMPLIMGMERAGEYQVTVRVRGTGQVVRSVTCLVPPTTPTPVPRRLR</sequence>
<dbReference type="Proteomes" id="UP000000263">
    <property type="component" value="Chromosome"/>
</dbReference>
<evidence type="ECO:0000256" key="2">
    <source>
        <dbReference type="SAM" id="Phobius"/>
    </source>
</evidence>
<dbReference type="eggNOG" id="COG1470">
    <property type="taxonomic scope" value="Bacteria"/>
</dbReference>
<evidence type="ECO:0000313" key="4">
    <source>
        <dbReference type="Proteomes" id="UP000000263"/>
    </source>
</evidence>
<dbReference type="OrthoDB" id="159483at2"/>
<feature type="region of interest" description="Disordered" evidence="1">
    <location>
        <begin position="37"/>
        <end position="95"/>
    </location>
</feature>
<feature type="compositionally biased region" description="Low complexity" evidence="1">
    <location>
        <begin position="58"/>
        <end position="84"/>
    </location>
</feature>
<feature type="transmembrane region" description="Helical" evidence="2">
    <location>
        <begin position="12"/>
        <end position="31"/>
    </location>
</feature>
<evidence type="ECO:0000313" key="3">
    <source>
        <dbReference type="EMBL" id="ABU57742.1"/>
    </source>
</evidence>
<dbReference type="STRING" id="383372.Rcas_1650"/>
<keyword evidence="2" id="KW-0472">Membrane</keyword>
<keyword evidence="4" id="KW-1185">Reference proteome</keyword>
<reference evidence="3 4" key="1">
    <citation type="submission" date="2007-08" db="EMBL/GenBank/DDBJ databases">
        <title>Complete sequence of Roseiflexus castenholzii DSM 13941.</title>
        <authorList>
            <consortium name="US DOE Joint Genome Institute"/>
            <person name="Copeland A."/>
            <person name="Lucas S."/>
            <person name="Lapidus A."/>
            <person name="Barry K."/>
            <person name="Glavina del Rio T."/>
            <person name="Dalin E."/>
            <person name="Tice H."/>
            <person name="Pitluck S."/>
            <person name="Thompson L.S."/>
            <person name="Brettin T."/>
            <person name="Bruce D."/>
            <person name="Detter J.C."/>
            <person name="Han C."/>
            <person name="Tapia R."/>
            <person name="Schmutz J."/>
            <person name="Larimer F."/>
            <person name="Land M."/>
            <person name="Hauser L."/>
            <person name="Kyrpides N."/>
            <person name="Mikhailova N."/>
            <person name="Bryant D.A."/>
            <person name="Hanada S."/>
            <person name="Tsukatani Y."/>
            <person name="Richardson P."/>
        </authorList>
    </citation>
    <scope>NUCLEOTIDE SEQUENCE [LARGE SCALE GENOMIC DNA]</scope>
    <source>
        <strain evidence="4">DSM 13941 / HLO8</strain>
    </source>
</reference>
<dbReference type="HOGENOM" id="CLU_1244561_0_0_0"/>
<keyword evidence="2" id="KW-0812">Transmembrane</keyword>
<feature type="compositionally biased region" description="Polar residues" evidence="1">
    <location>
        <begin position="85"/>
        <end position="95"/>
    </location>
</feature>
<proteinExistence type="predicted"/>
<name>A7NJS2_ROSCS</name>
<dbReference type="AlphaFoldDB" id="A7NJS2"/>
<protein>
    <submittedName>
        <fullName evidence="3">Uncharacterized protein</fullName>
    </submittedName>
</protein>